<dbReference type="Gene3D" id="3.40.30.10">
    <property type="entry name" value="Glutaredoxin"/>
    <property type="match status" value="1"/>
</dbReference>
<dbReference type="AlphaFoldDB" id="A0A0F5K3Q6"/>
<gene>
    <name evidence="2" type="ORF">WM40_03715</name>
</gene>
<dbReference type="InterPro" id="IPR040079">
    <property type="entry name" value="Glutathione_S-Trfase"/>
</dbReference>
<dbReference type="EMBL" id="LAQU01000003">
    <property type="protein sequence ID" value="KKB64761.1"/>
    <property type="molecule type" value="Genomic_DNA"/>
</dbReference>
<dbReference type="SUPFAM" id="SSF52833">
    <property type="entry name" value="Thioredoxin-like"/>
    <property type="match status" value="1"/>
</dbReference>
<sequence>MQLVIANKNYSSWSMRPWVLMTHFDLPFQETLVMLAKPDTAEIIRRYSPSGRLPCLIDGRITVWDSLAICETLAERFPEKTLWSTDPVARARARSISAEMHAGFAALRNNMPMNIRARASADRLQRLDADTHADIRRIDAIWSEALAHSGGPFLFGEFSIADAMYVAVVMRFQTYGPVLSRAAADYMARVIALPAVQSWIAAAEQEEGIARYDEVL</sequence>
<dbReference type="InterPro" id="IPR036282">
    <property type="entry name" value="Glutathione-S-Trfase_C_sf"/>
</dbReference>
<dbReference type="GO" id="GO:0006559">
    <property type="term" value="P:L-phenylalanine catabolic process"/>
    <property type="evidence" value="ECO:0007669"/>
    <property type="project" value="TreeGrafter"/>
</dbReference>
<name>A0A0F5K3Q6_9BURK</name>
<keyword evidence="3" id="KW-1185">Reference proteome</keyword>
<accession>A0A0F5K3Q6</accession>
<dbReference type="PROSITE" id="PS50404">
    <property type="entry name" value="GST_NTER"/>
    <property type="match status" value="1"/>
</dbReference>
<dbReference type="SUPFAM" id="SSF47616">
    <property type="entry name" value="GST C-terminal domain-like"/>
    <property type="match status" value="1"/>
</dbReference>
<dbReference type="SFLD" id="SFLDS00019">
    <property type="entry name" value="Glutathione_Transferase_(cytos"/>
    <property type="match status" value="1"/>
</dbReference>
<evidence type="ECO:0000313" key="3">
    <source>
        <dbReference type="Proteomes" id="UP000033618"/>
    </source>
</evidence>
<dbReference type="OrthoDB" id="9799538at2"/>
<dbReference type="RefSeq" id="WP_046152300.1">
    <property type="nucleotide sequence ID" value="NZ_CADFGU010000005.1"/>
</dbReference>
<dbReference type="InterPro" id="IPR036249">
    <property type="entry name" value="Thioredoxin-like_sf"/>
</dbReference>
<dbReference type="PATRIC" id="fig|28092.6.peg.886"/>
<feature type="domain" description="GST N-terminal" evidence="1">
    <location>
        <begin position="1"/>
        <end position="81"/>
    </location>
</feature>
<evidence type="ECO:0000259" key="1">
    <source>
        <dbReference type="PROSITE" id="PS50404"/>
    </source>
</evidence>
<keyword evidence="2" id="KW-0808">Transferase</keyword>
<dbReference type="InterPro" id="IPR004045">
    <property type="entry name" value="Glutathione_S-Trfase_N"/>
</dbReference>
<proteinExistence type="predicted"/>
<dbReference type="CDD" id="cd03194">
    <property type="entry name" value="GST_C_3"/>
    <property type="match status" value="1"/>
</dbReference>
<dbReference type="Gene3D" id="1.20.1050.10">
    <property type="match status" value="1"/>
</dbReference>
<dbReference type="STRING" id="28092.WM40_03715"/>
<dbReference type="Pfam" id="PF13409">
    <property type="entry name" value="GST_N_2"/>
    <property type="match status" value="1"/>
</dbReference>
<dbReference type="Pfam" id="PF13410">
    <property type="entry name" value="GST_C_2"/>
    <property type="match status" value="1"/>
</dbReference>
<dbReference type="PANTHER" id="PTHR42673">
    <property type="entry name" value="MALEYLACETOACETATE ISOMERASE"/>
    <property type="match status" value="1"/>
</dbReference>
<dbReference type="GO" id="GO:0006749">
    <property type="term" value="P:glutathione metabolic process"/>
    <property type="evidence" value="ECO:0007669"/>
    <property type="project" value="TreeGrafter"/>
</dbReference>
<protein>
    <submittedName>
        <fullName evidence="2">Glutathione S-transferase</fullName>
    </submittedName>
</protein>
<organism evidence="2 3">
    <name type="scientific">Robbsia andropogonis</name>
    <dbReference type="NCBI Taxonomy" id="28092"/>
    <lineage>
        <taxon>Bacteria</taxon>
        <taxon>Pseudomonadati</taxon>
        <taxon>Pseudomonadota</taxon>
        <taxon>Betaproteobacteria</taxon>
        <taxon>Burkholderiales</taxon>
        <taxon>Burkholderiaceae</taxon>
        <taxon>Robbsia</taxon>
    </lineage>
</organism>
<dbReference type="Proteomes" id="UP000033618">
    <property type="component" value="Unassembled WGS sequence"/>
</dbReference>
<dbReference type="PANTHER" id="PTHR42673:SF4">
    <property type="entry name" value="MALEYLACETOACETATE ISOMERASE"/>
    <property type="match status" value="1"/>
</dbReference>
<comment type="caution">
    <text evidence="2">The sequence shown here is derived from an EMBL/GenBank/DDBJ whole genome shotgun (WGS) entry which is preliminary data.</text>
</comment>
<dbReference type="GO" id="GO:0004364">
    <property type="term" value="F:glutathione transferase activity"/>
    <property type="evidence" value="ECO:0007669"/>
    <property type="project" value="TreeGrafter"/>
</dbReference>
<reference evidence="2 3" key="1">
    <citation type="submission" date="2015-03" db="EMBL/GenBank/DDBJ databases">
        <title>Draft Genome Sequence of Burkholderia andropogonis type strain ICMP2807, isolated from Sorghum bicolor.</title>
        <authorList>
            <person name="Lopes-Santos L."/>
            <person name="Castro D.B."/>
            <person name="Ottoboni L.M."/>
            <person name="Park D."/>
            <person name="Weirc B.S."/>
            <person name="Destefano S.A."/>
        </authorList>
    </citation>
    <scope>NUCLEOTIDE SEQUENCE [LARGE SCALE GENOMIC DNA]</scope>
    <source>
        <strain evidence="2 3">ICMP2807</strain>
    </source>
</reference>
<evidence type="ECO:0000313" key="2">
    <source>
        <dbReference type="EMBL" id="KKB64761.1"/>
    </source>
</evidence>
<dbReference type="GO" id="GO:0016034">
    <property type="term" value="F:maleylacetoacetate isomerase activity"/>
    <property type="evidence" value="ECO:0007669"/>
    <property type="project" value="TreeGrafter"/>
</dbReference>
<dbReference type="CDD" id="cd03043">
    <property type="entry name" value="GST_N_1"/>
    <property type="match status" value="1"/>
</dbReference>